<evidence type="ECO:0000256" key="2">
    <source>
        <dbReference type="SAM" id="Phobius"/>
    </source>
</evidence>
<evidence type="ECO:0000313" key="3">
    <source>
        <dbReference type="EMBL" id="QJW95255.1"/>
    </source>
</evidence>
<keyword evidence="2" id="KW-1133">Transmembrane helix</keyword>
<accession>A0A6M5YMS7</accession>
<reference evidence="4" key="1">
    <citation type="submission" date="2020-05" db="EMBL/GenBank/DDBJ databases">
        <title>Frigoriglobus tundricola gen. nov., sp. nov., a psychrotolerant cellulolytic planctomycete of the family Gemmataceae with two divergent copies of 16S rRNA gene.</title>
        <authorList>
            <person name="Kulichevskaya I.S."/>
            <person name="Ivanova A.A."/>
            <person name="Naumoff D.G."/>
            <person name="Beletsky A.V."/>
            <person name="Rijpstra W.I.C."/>
            <person name="Sinninghe Damste J.S."/>
            <person name="Mardanov A.V."/>
            <person name="Ravin N.V."/>
            <person name="Dedysh S.N."/>
        </authorList>
    </citation>
    <scope>NUCLEOTIDE SEQUENCE [LARGE SCALE GENOMIC DNA]</scope>
    <source>
        <strain evidence="4">PL17</strain>
    </source>
</reference>
<dbReference type="Proteomes" id="UP000503447">
    <property type="component" value="Chromosome"/>
</dbReference>
<feature type="transmembrane region" description="Helical" evidence="2">
    <location>
        <begin position="108"/>
        <end position="133"/>
    </location>
</feature>
<evidence type="ECO:0000256" key="1">
    <source>
        <dbReference type="SAM" id="MobiDB-lite"/>
    </source>
</evidence>
<organism evidence="3 4">
    <name type="scientific">Frigoriglobus tundricola</name>
    <dbReference type="NCBI Taxonomy" id="2774151"/>
    <lineage>
        <taxon>Bacteria</taxon>
        <taxon>Pseudomonadati</taxon>
        <taxon>Planctomycetota</taxon>
        <taxon>Planctomycetia</taxon>
        <taxon>Gemmatales</taxon>
        <taxon>Gemmataceae</taxon>
        <taxon>Frigoriglobus</taxon>
    </lineage>
</organism>
<dbReference type="KEGG" id="ftj:FTUN_2797"/>
<protein>
    <recommendedName>
        <fullName evidence="5">Zinc finger/thioredoxin putative domain-containing protein</fullName>
    </recommendedName>
</protein>
<dbReference type="AlphaFoldDB" id="A0A6M5YMS7"/>
<feature type="region of interest" description="Disordered" evidence="1">
    <location>
        <begin position="58"/>
        <end position="109"/>
    </location>
</feature>
<keyword evidence="4" id="KW-1185">Reference proteome</keyword>
<dbReference type="RefSeq" id="WP_171471073.1">
    <property type="nucleotide sequence ID" value="NZ_CP053452.2"/>
</dbReference>
<name>A0A6M5YMS7_9BACT</name>
<gene>
    <name evidence="3" type="ORF">FTUN_2797</name>
</gene>
<keyword evidence="2" id="KW-0472">Membrane</keyword>
<sequence length="311" mass="32816">MPIVVACPGCPTKLSVPEAAAGRPIRCPKCGAVATAPALIPAEEVPVVDAAVVSPAPKPKRVLADADESDVRPRDDGDEERPRKKTRPRYAADDEHDRPRRTRRKSGGGAAVAATIGGLVLVAVIGAGAYLLAGKKAGEADAAGSPFVKKAPVPAGWHLHTFPEDGLRAYFPAKPAVATQRPGGKAYGVGWSVSDIVLVDVRDAEIITTCYSGLGSGVETHVAVIRYRGRVPVGVRGEIRTQLTVEPNRTSTRTVKWLGNDALEQTNLLGSVQRVGYTDRLVVFASVSGGGSGRVRPEEEAGFFDNFELTR</sequence>
<evidence type="ECO:0008006" key="5">
    <source>
        <dbReference type="Google" id="ProtNLM"/>
    </source>
</evidence>
<proteinExistence type="predicted"/>
<evidence type="ECO:0000313" key="4">
    <source>
        <dbReference type="Proteomes" id="UP000503447"/>
    </source>
</evidence>
<keyword evidence="2" id="KW-0812">Transmembrane</keyword>
<dbReference type="EMBL" id="CP053452">
    <property type="protein sequence ID" value="QJW95255.1"/>
    <property type="molecule type" value="Genomic_DNA"/>
</dbReference>